<dbReference type="Pfam" id="PF19829">
    <property type="entry name" value="DUF6310"/>
    <property type="match status" value="1"/>
</dbReference>
<feature type="compositionally biased region" description="Basic and acidic residues" evidence="1">
    <location>
        <begin position="154"/>
        <end position="169"/>
    </location>
</feature>
<feature type="chain" id="PRO_5010840099" description="DUF6310 domain-containing protein" evidence="2">
    <location>
        <begin position="18"/>
        <end position="299"/>
    </location>
</feature>
<evidence type="ECO:0000313" key="6">
    <source>
        <dbReference type="Proteomes" id="UP000001351"/>
    </source>
</evidence>
<name>Q08QC9_STIAD</name>
<dbReference type="STRING" id="378806.STAUR_3797"/>
<feature type="signal peptide" evidence="2">
    <location>
        <begin position="1"/>
        <end position="17"/>
    </location>
</feature>
<protein>
    <recommendedName>
        <fullName evidence="3">DUF6310 domain-containing protein</fullName>
    </recommendedName>
</protein>
<evidence type="ECO:0000256" key="1">
    <source>
        <dbReference type="SAM" id="MobiDB-lite"/>
    </source>
</evidence>
<feature type="domain" description="DUF6310" evidence="3">
    <location>
        <begin position="176"/>
        <end position="289"/>
    </location>
</feature>
<dbReference type="AlphaFoldDB" id="Q08QC9"/>
<dbReference type="EMBL" id="CP002271">
    <property type="protein sequence ID" value="ADO71585.1"/>
    <property type="molecule type" value="Genomic_DNA"/>
</dbReference>
<feature type="compositionally biased region" description="Polar residues" evidence="1">
    <location>
        <begin position="142"/>
        <end position="153"/>
    </location>
</feature>
<feature type="region of interest" description="Disordered" evidence="1">
    <location>
        <begin position="133"/>
        <end position="203"/>
    </location>
</feature>
<gene>
    <name evidence="4" type="ordered locus">STAUR_3797</name>
    <name evidence="5" type="ORF">STIAU_5204</name>
</gene>
<keyword evidence="6" id="KW-1185">Reference proteome</keyword>
<dbReference type="EMBL" id="AAMD01000214">
    <property type="protein sequence ID" value="EAU62689.1"/>
    <property type="molecule type" value="Genomic_DNA"/>
</dbReference>
<accession>Q08QC9</accession>
<evidence type="ECO:0000313" key="7">
    <source>
        <dbReference type="Proteomes" id="UP000032702"/>
    </source>
</evidence>
<evidence type="ECO:0000313" key="4">
    <source>
        <dbReference type="EMBL" id="ADO71585.1"/>
    </source>
</evidence>
<dbReference type="KEGG" id="sur:STAUR_3797"/>
<dbReference type="HOGENOM" id="CLU_087219_0_0_7"/>
<feature type="compositionally biased region" description="Basic and acidic residues" evidence="1">
    <location>
        <begin position="191"/>
        <end position="201"/>
    </location>
</feature>
<reference evidence="4 6" key="2">
    <citation type="journal article" date="2011" name="Mol. Biol. Evol.">
        <title>Comparative genomic analysis of fruiting body formation in Myxococcales.</title>
        <authorList>
            <person name="Huntley S."/>
            <person name="Hamann N."/>
            <person name="Wegener-Feldbrugge S."/>
            <person name="Treuner-Lange A."/>
            <person name="Kube M."/>
            <person name="Reinhardt R."/>
            <person name="Klages S."/>
            <person name="Muller R."/>
            <person name="Ronning C.M."/>
            <person name="Nierman W.C."/>
            <person name="Sogaard-Andersen L."/>
        </authorList>
    </citation>
    <scope>NUCLEOTIDE SEQUENCE [LARGE SCALE GENOMIC DNA]</scope>
    <source>
        <strain evidence="4 6">DW4/3-1</strain>
    </source>
</reference>
<organism evidence="5 7">
    <name type="scientific">Stigmatella aurantiaca (strain DW4/3-1)</name>
    <dbReference type="NCBI Taxonomy" id="378806"/>
    <lineage>
        <taxon>Bacteria</taxon>
        <taxon>Pseudomonadati</taxon>
        <taxon>Myxococcota</taxon>
        <taxon>Myxococcia</taxon>
        <taxon>Myxococcales</taxon>
        <taxon>Cystobacterineae</taxon>
        <taxon>Archangiaceae</taxon>
        <taxon>Stigmatella</taxon>
    </lineage>
</organism>
<dbReference type="InterPro" id="IPR046277">
    <property type="entry name" value="DUF6310"/>
</dbReference>
<reference evidence="5 7" key="1">
    <citation type="submission" date="2006-04" db="EMBL/GenBank/DDBJ databases">
        <authorList>
            <person name="Nierman W.C."/>
        </authorList>
    </citation>
    <scope>NUCLEOTIDE SEQUENCE [LARGE SCALE GENOMIC DNA]</scope>
    <source>
        <strain evidence="5 7">DW4/3-1</strain>
    </source>
</reference>
<dbReference type="OrthoDB" id="5524143at2"/>
<evidence type="ECO:0000256" key="2">
    <source>
        <dbReference type="SAM" id="SignalP"/>
    </source>
</evidence>
<dbReference type="PROSITE" id="PS51257">
    <property type="entry name" value="PROKAR_LIPOPROTEIN"/>
    <property type="match status" value="1"/>
</dbReference>
<sequence>MLLRTCTALLLLLAACATTEPGPTEPGARSTRYANLRRAAAYPWKDDGQCVVREASSEWPRLAERCVHTLEHKRVKFRDITGRCAVAATGAEVAAVGLCVFAAPEIVAGAVMVMGAVVVAAAIQEGIDAYERNASRERAKPKTQTRPSRQQEFVTKRESKPEGLGRDRLPPVTSEPSERPECTPVPVPHRGGNDPHDDCADKVPNNSFPGWDVLVNGKQFDALQLAMRTLWDVKTDDFEKQPLRSQRFFVRMKLPELRHEAKLARECGYDFIIGVRSAAHKAVLFDEDPPSKLSSWIGA</sequence>
<evidence type="ECO:0000259" key="3">
    <source>
        <dbReference type="Pfam" id="PF19829"/>
    </source>
</evidence>
<evidence type="ECO:0000313" key="5">
    <source>
        <dbReference type="EMBL" id="EAU62689.1"/>
    </source>
</evidence>
<proteinExistence type="predicted"/>
<dbReference type="Proteomes" id="UP000001351">
    <property type="component" value="Chromosome"/>
</dbReference>
<dbReference type="Proteomes" id="UP000032702">
    <property type="component" value="Unassembled WGS sequence"/>
</dbReference>
<keyword evidence="2" id="KW-0732">Signal</keyword>